<dbReference type="Gene3D" id="3.30.70.100">
    <property type="match status" value="1"/>
</dbReference>
<accession>A0ABU4RYZ2</accession>
<keyword evidence="1" id="KW-0732">Signal</keyword>
<dbReference type="SUPFAM" id="SSF54909">
    <property type="entry name" value="Dimeric alpha+beta barrel"/>
    <property type="match status" value="1"/>
</dbReference>
<keyword evidence="3" id="KW-1185">Reference proteome</keyword>
<dbReference type="EMBL" id="JAXAFO010000020">
    <property type="protein sequence ID" value="MDX6850122.1"/>
    <property type="molecule type" value="Genomic_DNA"/>
</dbReference>
<dbReference type="InterPro" id="IPR011008">
    <property type="entry name" value="Dimeric_a/b-barrel"/>
</dbReference>
<feature type="signal peptide" evidence="1">
    <location>
        <begin position="1"/>
        <end position="22"/>
    </location>
</feature>
<proteinExistence type="predicted"/>
<organism evidence="2 3">
    <name type="scientific">Gilvimarinus gilvus</name>
    <dbReference type="NCBI Taxonomy" id="3058038"/>
    <lineage>
        <taxon>Bacteria</taxon>
        <taxon>Pseudomonadati</taxon>
        <taxon>Pseudomonadota</taxon>
        <taxon>Gammaproteobacteria</taxon>
        <taxon>Cellvibrionales</taxon>
        <taxon>Cellvibrionaceae</taxon>
        <taxon>Gilvimarinus</taxon>
    </lineage>
</organism>
<feature type="chain" id="PRO_5045292672" description="NIPSNAP domain-containing protein" evidence="1">
    <location>
        <begin position="23"/>
        <end position="146"/>
    </location>
</feature>
<evidence type="ECO:0000313" key="3">
    <source>
        <dbReference type="Proteomes" id="UP001273505"/>
    </source>
</evidence>
<sequence>MRKILLSYLVIFGLLCASAVNAEEQSSDSVDDQAIFEIRNYHYDPAQFDAYKVWLLEEAAPFLRENLNVVGFWVGNAQAPEINGASPMELSLGSANVTWIIRWGSMQERAKTNEQLFAGEQWQKIWAKHPDPNGYLQVESRFAKGY</sequence>
<evidence type="ECO:0000256" key="1">
    <source>
        <dbReference type="SAM" id="SignalP"/>
    </source>
</evidence>
<protein>
    <recommendedName>
        <fullName evidence="4">NIPSNAP domain-containing protein</fullName>
    </recommendedName>
</protein>
<comment type="caution">
    <text evidence="2">The sequence shown here is derived from an EMBL/GenBank/DDBJ whole genome shotgun (WGS) entry which is preliminary data.</text>
</comment>
<gene>
    <name evidence="2" type="ORF">SCD92_12185</name>
</gene>
<name>A0ABU4RYZ2_9GAMM</name>
<evidence type="ECO:0008006" key="4">
    <source>
        <dbReference type="Google" id="ProtNLM"/>
    </source>
</evidence>
<dbReference type="RefSeq" id="WP_302723784.1">
    <property type="nucleotide sequence ID" value="NZ_JAULRU010000692.1"/>
</dbReference>
<dbReference type="Proteomes" id="UP001273505">
    <property type="component" value="Unassembled WGS sequence"/>
</dbReference>
<reference evidence="2 3" key="1">
    <citation type="submission" date="2023-11" db="EMBL/GenBank/DDBJ databases">
        <title>Gilvimarinus fulvus sp. nov., isolated from the surface of Kelp.</title>
        <authorList>
            <person name="Sun Y.Y."/>
            <person name="Gong Y."/>
            <person name="Du Z.J."/>
        </authorList>
    </citation>
    <scope>NUCLEOTIDE SEQUENCE [LARGE SCALE GENOMIC DNA]</scope>
    <source>
        <strain evidence="2 3">SDUM040013</strain>
    </source>
</reference>
<evidence type="ECO:0000313" key="2">
    <source>
        <dbReference type="EMBL" id="MDX6850122.1"/>
    </source>
</evidence>